<feature type="binding site" evidence="8">
    <location>
        <position position="307"/>
    </location>
    <ligand>
        <name>FAD</name>
        <dbReference type="ChEBI" id="CHEBI:57692"/>
    </ligand>
</feature>
<keyword evidence="4 7" id="KW-0285">Flavoprotein</keyword>
<dbReference type="InterPro" id="IPR014729">
    <property type="entry name" value="Rossmann-like_a/b/a_fold"/>
</dbReference>
<dbReference type="OMA" id="HHICGIG"/>
<keyword evidence="7" id="KW-0496">Mitochondrion</keyword>
<gene>
    <name evidence="10" type="primary">etfa</name>
    <name evidence="10" type="ORF">DFA_09924</name>
</gene>
<feature type="binding site" evidence="8">
    <location>
        <begin position="286"/>
        <end position="293"/>
    </location>
    <ligand>
        <name>FAD</name>
        <dbReference type="ChEBI" id="CHEBI:57692"/>
    </ligand>
</feature>
<feature type="binding site" evidence="8">
    <location>
        <begin position="269"/>
        <end position="273"/>
    </location>
    <ligand>
        <name>FAD</name>
        <dbReference type="ChEBI" id="CHEBI:57692"/>
    </ligand>
</feature>
<feature type="domain" description="Electron transfer flavoprotein alpha/beta-subunit N-terminal" evidence="9">
    <location>
        <begin position="20"/>
        <end position="197"/>
    </location>
</feature>
<dbReference type="InterPro" id="IPR029035">
    <property type="entry name" value="DHS-like_NAD/FAD-binding_dom"/>
</dbReference>
<dbReference type="EMBL" id="GL883026">
    <property type="protein sequence ID" value="EGG15100.1"/>
    <property type="molecule type" value="Genomic_DNA"/>
</dbReference>
<dbReference type="PIRSF" id="PIRSF000089">
    <property type="entry name" value="Electra_flavoP_a"/>
    <property type="match status" value="1"/>
</dbReference>
<feature type="binding site" evidence="8">
    <location>
        <position position="230"/>
    </location>
    <ligand>
        <name>FAD</name>
        <dbReference type="ChEBI" id="CHEBI:57692"/>
    </ligand>
</feature>
<reference evidence="11" key="1">
    <citation type="journal article" date="2011" name="Genome Res.">
        <title>Phylogeny-wide analysis of social amoeba genomes highlights ancient origins for complex intercellular communication.</title>
        <authorList>
            <person name="Heidel A.J."/>
            <person name="Lawal H.M."/>
            <person name="Felder M."/>
            <person name="Schilde C."/>
            <person name="Helps N.R."/>
            <person name="Tunggal B."/>
            <person name="Rivero F."/>
            <person name="John U."/>
            <person name="Schleicher M."/>
            <person name="Eichinger L."/>
            <person name="Platzer M."/>
            <person name="Noegel A.A."/>
            <person name="Schaap P."/>
            <person name="Gloeckner G."/>
        </authorList>
    </citation>
    <scope>NUCLEOTIDE SEQUENCE [LARGE SCALE GENOMIC DNA]</scope>
    <source>
        <strain evidence="11">SH3</strain>
    </source>
</reference>
<evidence type="ECO:0000256" key="5">
    <source>
        <dbReference type="ARBA" id="ARBA00022827"/>
    </source>
</evidence>
<keyword evidence="6 7" id="KW-0249">Electron transport</keyword>
<proteinExistence type="inferred from homology"/>
<organism evidence="10 11">
    <name type="scientific">Cavenderia fasciculata</name>
    <name type="common">Slime mold</name>
    <name type="synonym">Dictyostelium fasciculatum</name>
    <dbReference type="NCBI Taxonomy" id="261658"/>
    <lineage>
        <taxon>Eukaryota</taxon>
        <taxon>Amoebozoa</taxon>
        <taxon>Evosea</taxon>
        <taxon>Eumycetozoa</taxon>
        <taxon>Dictyostelia</taxon>
        <taxon>Acytosteliales</taxon>
        <taxon>Cavenderiaceae</taxon>
        <taxon>Cavenderia</taxon>
    </lineage>
</organism>
<dbReference type="InterPro" id="IPR001308">
    <property type="entry name" value="ETF_a/FixB"/>
</dbReference>
<comment type="similarity">
    <text evidence="2 7">Belongs to the ETF alpha-subunit/FixB family.</text>
</comment>
<dbReference type="Pfam" id="PF00766">
    <property type="entry name" value="ETF_alpha"/>
    <property type="match status" value="1"/>
</dbReference>
<accession>F4Q8T1</accession>
<dbReference type="RefSeq" id="XP_004351820.1">
    <property type="nucleotide sequence ID" value="XM_004351768.1"/>
</dbReference>
<dbReference type="GeneID" id="14867767"/>
<dbReference type="Gene3D" id="3.40.50.1220">
    <property type="entry name" value="TPP-binding domain"/>
    <property type="match status" value="1"/>
</dbReference>
<evidence type="ECO:0000256" key="2">
    <source>
        <dbReference type="ARBA" id="ARBA00005817"/>
    </source>
</evidence>
<dbReference type="Proteomes" id="UP000007797">
    <property type="component" value="Unassembled WGS sequence"/>
</dbReference>
<comment type="cofactor">
    <cofactor evidence="7 8">
        <name>FAD</name>
        <dbReference type="ChEBI" id="CHEBI:57692"/>
    </cofactor>
    <text evidence="7 8">Binds 1 FAD per dimer.</text>
</comment>
<evidence type="ECO:0000256" key="8">
    <source>
        <dbReference type="PIRSR" id="PIRSR000089-1"/>
    </source>
</evidence>
<dbReference type="OrthoDB" id="1715808at2759"/>
<dbReference type="SUPFAM" id="SSF52402">
    <property type="entry name" value="Adenine nucleotide alpha hydrolases-like"/>
    <property type="match status" value="1"/>
</dbReference>
<dbReference type="InterPro" id="IPR014731">
    <property type="entry name" value="ETF_asu_C"/>
</dbReference>
<dbReference type="GO" id="GO:0033539">
    <property type="term" value="P:fatty acid beta-oxidation using acyl-CoA dehydrogenase"/>
    <property type="evidence" value="ECO:0007669"/>
    <property type="project" value="TreeGrafter"/>
</dbReference>
<evidence type="ECO:0000256" key="1">
    <source>
        <dbReference type="ARBA" id="ARBA00004305"/>
    </source>
</evidence>
<evidence type="ECO:0000256" key="6">
    <source>
        <dbReference type="ARBA" id="ARBA00022982"/>
    </source>
</evidence>
<dbReference type="PANTHER" id="PTHR43153">
    <property type="entry name" value="ELECTRON TRANSFER FLAVOPROTEIN ALPHA"/>
    <property type="match status" value="1"/>
</dbReference>
<keyword evidence="5 7" id="KW-0274">FAD</keyword>
<protein>
    <recommendedName>
        <fullName evidence="7">Electron transfer flavoprotein subunit alpha</fullName>
        <shortName evidence="7">Alpha-ETF</shortName>
    </recommendedName>
</protein>
<dbReference type="STRING" id="1054147.F4Q8T1"/>
<comment type="function">
    <text evidence="7">The electron transfer flavoprotein serves as a specific electron acceptor for several dehydrogenases, including five acyl-CoA dehydrogenases, glutaryl-CoA and sarcosine dehydrogenase. It transfers the electrons to the main mitochondrial respiratory chain via ETF-ubiquinone oxidoreductase (ETF dehydrogenase).</text>
</comment>
<dbReference type="FunFam" id="3.40.50.620:FF:000041">
    <property type="entry name" value="Electron transfer flavoprotein alpha subunit"/>
    <property type="match status" value="1"/>
</dbReference>
<evidence type="ECO:0000256" key="3">
    <source>
        <dbReference type="ARBA" id="ARBA00022448"/>
    </source>
</evidence>
<evidence type="ECO:0000313" key="10">
    <source>
        <dbReference type="EMBL" id="EGG15100.1"/>
    </source>
</evidence>
<dbReference type="CDD" id="cd01715">
    <property type="entry name" value="ETF_alpha"/>
    <property type="match status" value="1"/>
</dbReference>
<dbReference type="KEGG" id="dfa:DFA_09924"/>
<dbReference type="InterPro" id="IPR014730">
    <property type="entry name" value="ETF_a/b_N"/>
</dbReference>
<evidence type="ECO:0000256" key="4">
    <source>
        <dbReference type="ARBA" id="ARBA00022630"/>
    </source>
</evidence>
<feature type="binding site" evidence="8">
    <location>
        <begin position="255"/>
        <end position="256"/>
    </location>
    <ligand>
        <name>FAD</name>
        <dbReference type="ChEBI" id="CHEBI:57692"/>
    </ligand>
</feature>
<evidence type="ECO:0000259" key="9">
    <source>
        <dbReference type="SMART" id="SM00893"/>
    </source>
</evidence>
<dbReference type="InterPro" id="IPR018206">
    <property type="entry name" value="ETF_asu_C_CS"/>
</dbReference>
<dbReference type="GO" id="GO:0009055">
    <property type="term" value="F:electron transfer activity"/>
    <property type="evidence" value="ECO:0007669"/>
    <property type="project" value="InterPro"/>
</dbReference>
<evidence type="ECO:0000313" key="11">
    <source>
        <dbReference type="Proteomes" id="UP000007797"/>
    </source>
</evidence>
<dbReference type="FunFam" id="3.40.50.1220:FF:000001">
    <property type="entry name" value="Electron transfer flavoprotein, alpha subunit"/>
    <property type="match status" value="1"/>
</dbReference>
<dbReference type="GO" id="GO:0050660">
    <property type="term" value="F:flavin adenine dinucleotide binding"/>
    <property type="evidence" value="ECO:0007669"/>
    <property type="project" value="InterPro"/>
</dbReference>
<keyword evidence="3 7" id="KW-0813">Transport</keyword>
<comment type="subunit">
    <text evidence="7">Heterodimer of an alpha and a beta subunit.</text>
</comment>
<dbReference type="Gene3D" id="3.40.50.620">
    <property type="entry name" value="HUPs"/>
    <property type="match status" value="1"/>
</dbReference>
<dbReference type="SUPFAM" id="SSF52467">
    <property type="entry name" value="DHS-like NAD/FAD-binding domain"/>
    <property type="match status" value="1"/>
</dbReference>
<dbReference type="PROSITE" id="PS00696">
    <property type="entry name" value="ETF_ALPHA"/>
    <property type="match status" value="1"/>
</dbReference>
<name>F4Q8T1_CACFS</name>
<dbReference type="GO" id="GO:0005759">
    <property type="term" value="C:mitochondrial matrix"/>
    <property type="evidence" value="ECO:0007669"/>
    <property type="project" value="UniProtKB-SubCell"/>
</dbReference>
<dbReference type="InterPro" id="IPR033947">
    <property type="entry name" value="ETF_alpha_N"/>
</dbReference>
<dbReference type="SMART" id="SM00893">
    <property type="entry name" value="ETF"/>
    <property type="match status" value="1"/>
</dbReference>
<dbReference type="AlphaFoldDB" id="F4Q8T1"/>
<sequence length="341" mass="35775">MNIVSPNTLNYIIRNYSTQCLVVAEHDNKNLMASTLNAVTAASKIDGANISVLVAGSKCSSVVDSASKIKGVSTVYHIDHPQLEHGLAESITPVVVGLSNKQSLTHIFSPATNFGKNFIPRVAANLDVSALSEITSIQNGNTFKRPIYAGNAIATVTSDEKVKVGTIRTTAFEKAPADGGSAQKVAIDDWAAKLVDESVQQTGIKWVSQEVVKSERPELTSARVVVSGGRGMKSGDNFKMLEELADTMGGAVGASRAAVDSGFVSNDLQVGQTGKVVAPELYIAVGISGAIQHLAGMKDSKVIVAINKDAEAPIFQVADIGLVDDLFKAVPALTEAIKKAK</sequence>
<keyword evidence="11" id="KW-1185">Reference proteome</keyword>
<dbReference type="PANTHER" id="PTHR43153:SF1">
    <property type="entry name" value="ELECTRON TRANSFER FLAVOPROTEIN SUBUNIT ALPHA, MITOCHONDRIAL"/>
    <property type="match status" value="1"/>
</dbReference>
<dbReference type="Pfam" id="PF01012">
    <property type="entry name" value="ETF"/>
    <property type="match status" value="1"/>
</dbReference>
<evidence type="ECO:0000256" key="7">
    <source>
        <dbReference type="PIRNR" id="PIRNR000089"/>
    </source>
</evidence>
<comment type="subcellular location">
    <subcellularLocation>
        <location evidence="1 7">Mitochondrion matrix</location>
    </subcellularLocation>
</comment>